<keyword evidence="3" id="KW-1185">Reference proteome</keyword>
<evidence type="ECO:0000313" key="3">
    <source>
        <dbReference type="Proteomes" id="UP001159363"/>
    </source>
</evidence>
<dbReference type="PANTHER" id="PTHR46599">
    <property type="entry name" value="PIGGYBAC TRANSPOSABLE ELEMENT-DERIVED PROTEIN 4"/>
    <property type="match status" value="1"/>
</dbReference>
<comment type="caution">
    <text evidence="2">The sequence shown here is derived from an EMBL/GenBank/DDBJ whole genome shotgun (WGS) entry which is preliminary data.</text>
</comment>
<feature type="domain" description="PiggyBac transposable element-derived protein" evidence="1">
    <location>
        <begin position="163"/>
        <end position="244"/>
    </location>
</feature>
<evidence type="ECO:0000259" key="1">
    <source>
        <dbReference type="Pfam" id="PF13843"/>
    </source>
</evidence>
<dbReference type="PANTHER" id="PTHR46599:SF3">
    <property type="entry name" value="PIGGYBAC TRANSPOSABLE ELEMENT-DERIVED PROTEIN 4"/>
    <property type="match status" value="1"/>
</dbReference>
<evidence type="ECO:0000313" key="2">
    <source>
        <dbReference type="EMBL" id="KAJ8877213.1"/>
    </source>
</evidence>
<protein>
    <recommendedName>
        <fullName evidence="1">PiggyBac transposable element-derived protein domain-containing protein</fullName>
    </recommendedName>
</protein>
<dbReference type="EMBL" id="JARBHB010000008">
    <property type="protein sequence ID" value="KAJ8877213.1"/>
    <property type="molecule type" value="Genomic_DNA"/>
</dbReference>
<proteinExistence type="predicted"/>
<reference evidence="2 3" key="1">
    <citation type="submission" date="2023-02" db="EMBL/GenBank/DDBJ databases">
        <title>LHISI_Scaffold_Assembly.</title>
        <authorList>
            <person name="Stuart O.P."/>
            <person name="Cleave R."/>
            <person name="Magrath M.J.L."/>
            <person name="Mikheyev A.S."/>
        </authorList>
    </citation>
    <scope>NUCLEOTIDE SEQUENCE [LARGE SCALE GENOMIC DNA]</scope>
    <source>
        <strain evidence="2">Daus_M_001</strain>
        <tissue evidence="2">Leg muscle</tissue>
    </source>
</reference>
<dbReference type="InterPro" id="IPR029526">
    <property type="entry name" value="PGBD"/>
</dbReference>
<dbReference type="Proteomes" id="UP001159363">
    <property type="component" value="Chromosome 7"/>
</dbReference>
<organism evidence="2 3">
    <name type="scientific">Dryococelus australis</name>
    <dbReference type="NCBI Taxonomy" id="614101"/>
    <lineage>
        <taxon>Eukaryota</taxon>
        <taxon>Metazoa</taxon>
        <taxon>Ecdysozoa</taxon>
        <taxon>Arthropoda</taxon>
        <taxon>Hexapoda</taxon>
        <taxon>Insecta</taxon>
        <taxon>Pterygota</taxon>
        <taxon>Neoptera</taxon>
        <taxon>Polyneoptera</taxon>
        <taxon>Phasmatodea</taxon>
        <taxon>Verophasmatodea</taxon>
        <taxon>Anareolatae</taxon>
        <taxon>Phasmatidae</taxon>
        <taxon>Eurycanthinae</taxon>
        <taxon>Dryococelus</taxon>
    </lineage>
</organism>
<dbReference type="Pfam" id="PF13843">
    <property type="entry name" value="DDE_Tnp_1_7"/>
    <property type="match status" value="2"/>
</dbReference>
<sequence length="245" mass="28145">MNDNVVNHIVAETNKYGSGDNIFLVLMGILQKPTIHNYWSKVVTTDTPYFRSVMPQRRFLAINRYLHFVDSETLGPTNPLHKILPVISMASKSFRLVYTPLSDVCIDESLMKCRGRLHFIQYNKSKSARFRVKFYKLCFSKNSYICDLKSYVGKDKTNGTPANLFRRLFPAGTNVCGKVRTNRKNMPRELFKQSLKVGEAVPCASNNLTALKWKIKRDACILSTKHTLYFAETGEWGRKTKKNKS</sequence>
<name>A0ABQ9GYU7_9NEOP</name>
<accession>A0ABQ9GYU7</accession>
<feature type="domain" description="PiggyBac transposable element-derived protein" evidence="1">
    <location>
        <begin position="5"/>
        <end position="158"/>
    </location>
</feature>
<gene>
    <name evidence="2" type="ORF">PR048_021667</name>
</gene>